<keyword evidence="4" id="KW-1185">Reference proteome</keyword>
<proteinExistence type="predicted"/>
<organism evidence="3 5">
    <name type="scientific">Mycolicibacterium novocastrense</name>
    <name type="common">Mycobacterium novocastrense</name>
    <dbReference type="NCBI Taxonomy" id="59813"/>
    <lineage>
        <taxon>Bacteria</taxon>
        <taxon>Bacillati</taxon>
        <taxon>Actinomycetota</taxon>
        <taxon>Actinomycetes</taxon>
        <taxon>Mycobacteriales</taxon>
        <taxon>Mycobacteriaceae</taxon>
        <taxon>Mycolicibacterium</taxon>
    </lineage>
</organism>
<reference evidence="3" key="3">
    <citation type="journal article" date="2022" name="BMC Genomics">
        <title>Comparative genome analysis of mycobacteria focusing on tRNA and non-coding RNA.</title>
        <authorList>
            <person name="Behra P.R.K."/>
            <person name="Pettersson B.M.F."/>
            <person name="Ramesh M."/>
            <person name="Das S."/>
            <person name="Dasgupta S."/>
            <person name="Kirsebom L.A."/>
        </authorList>
    </citation>
    <scope>NUCLEOTIDE SEQUENCE</scope>
    <source>
        <strain evidence="3">DSM 44203</strain>
    </source>
</reference>
<reference evidence="3" key="2">
    <citation type="submission" date="2020-07" db="EMBL/GenBank/DDBJ databases">
        <authorList>
            <person name="Pettersson B.M.F."/>
            <person name="Behra P.R.K."/>
            <person name="Ramesh M."/>
            <person name="Das S."/>
            <person name="Dasgupta S."/>
            <person name="Kirsebom L.A."/>
        </authorList>
    </citation>
    <scope>NUCLEOTIDE SEQUENCE</scope>
    <source>
        <strain evidence="3">DSM 44203</strain>
    </source>
</reference>
<reference evidence="2 4" key="1">
    <citation type="journal article" date="2016" name="Genome Announc.">
        <title>Draft Genome Sequences of Five Rapidly Growing Mycobacterium Species, M. thermoresistibile, M. fortuitum subsp. acetamidolyticum, M. canariasense, M. brisbanense, and M. novocastrense.</title>
        <authorList>
            <person name="Katahira K."/>
            <person name="Ogura Y."/>
            <person name="Gotoh Y."/>
            <person name="Hayashi T."/>
        </authorList>
    </citation>
    <scope>NUCLEOTIDE SEQUENCE [LARGE SCALE GENOMIC DNA]</scope>
    <source>
        <strain evidence="2 4">JCM18114</strain>
    </source>
</reference>
<dbReference type="InterPro" id="IPR025644">
    <property type="entry name" value="DUF4344"/>
</dbReference>
<evidence type="ECO:0000256" key="1">
    <source>
        <dbReference type="SAM" id="MobiDB-lite"/>
    </source>
</evidence>
<evidence type="ECO:0000313" key="4">
    <source>
        <dbReference type="Proteomes" id="UP000069773"/>
    </source>
</evidence>
<evidence type="ECO:0000313" key="2">
    <source>
        <dbReference type="EMBL" id="GAT08176.1"/>
    </source>
</evidence>
<evidence type="ECO:0000313" key="5">
    <source>
        <dbReference type="Proteomes" id="UP001207528"/>
    </source>
</evidence>
<dbReference type="EMBL" id="BCTA01000021">
    <property type="protein sequence ID" value="GAT08176.1"/>
    <property type="molecule type" value="Genomic_DNA"/>
</dbReference>
<dbReference type="AlphaFoldDB" id="A0AAW5SEL3"/>
<dbReference type="EMBL" id="JACKTI010000019">
    <property type="protein sequence ID" value="MCV7022511.1"/>
    <property type="molecule type" value="Genomic_DNA"/>
</dbReference>
<comment type="caution">
    <text evidence="3">The sequence shown here is derived from an EMBL/GenBank/DDBJ whole genome shotgun (WGS) entry which is preliminary data.</text>
</comment>
<sequence length="305" mass="32804">MTTYESSREPVRGVTPSRVLPLVAAGLLVVGCGGSGGEAAEAHNASKSPTSQASSADQNPDPAPDPNAPADGEMIVFYDMATTPEATNGRNIMQNGQLLEELANDINETLRLPHNISLRGSQCDQPNAFWSADDNTITLCYEDADWAQRVFTEAGDADPTASALNSEYATFYHEVGHMAISIYDLPVTGREEDVADQLAAFVLLAPGEDGRADPESVQAVKDFARAFGASGAQNTVLSADDFADEHSLDETRMYNLECWIYGSDPKANADLVTSGELPEDRASGCQAEWEQLDQAWSTLLDPYFK</sequence>
<dbReference type="Proteomes" id="UP000069773">
    <property type="component" value="Unassembled WGS sequence"/>
</dbReference>
<feature type="region of interest" description="Disordered" evidence="1">
    <location>
        <begin position="35"/>
        <end position="71"/>
    </location>
</feature>
<dbReference type="Proteomes" id="UP001207528">
    <property type="component" value="Unassembled WGS sequence"/>
</dbReference>
<evidence type="ECO:0000313" key="3">
    <source>
        <dbReference type="EMBL" id="MCV7022511.1"/>
    </source>
</evidence>
<protein>
    <submittedName>
        <fullName evidence="3">DUF4344 domain-containing metallopeptidase</fullName>
    </submittedName>
</protein>
<accession>A0AAW5SEL3</accession>
<name>A0AAW5SEL3_MYCNV</name>
<dbReference type="Pfam" id="PF14247">
    <property type="entry name" value="DUF4344"/>
    <property type="match status" value="1"/>
</dbReference>
<gene>
    <name evidence="3" type="ORF">H7I77_03985</name>
    <name evidence="2" type="ORF">RMCN_1309</name>
</gene>
<dbReference type="RefSeq" id="WP_067387915.1">
    <property type="nucleotide sequence ID" value="NZ_BCTA01000021.1"/>
</dbReference>